<proteinExistence type="predicted"/>
<evidence type="ECO:0000256" key="1">
    <source>
        <dbReference type="SAM" id="MobiDB-lite"/>
    </source>
</evidence>
<evidence type="ECO:0000313" key="4">
    <source>
        <dbReference type="Proteomes" id="UP000295131"/>
    </source>
</evidence>
<dbReference type="GO" id="GO:0016747">
    <property type="term" value="F:acyltransferase activity, transferring groups other than amino-acyl groups"/>
    <property type="evidence" value="ECO:0007669"/>
    <property type="project" value="InterPro"/>
</dbReference>
<reference evidence="3 4" key="1">
    <citation type="journal article" date="2013" name="Int. J. Syst. Evol. Microbiol.">
        <title>Hoeflea suaedae sp. nov., an endophytic bacterium isolated from the root of the halophyte Suaeda maritima.</title>
        <authorList>
            <person name="Chung E.J."/>
            <person name="Park J.A."/>
            <person name="Pramanik P."/>
            <person name="Bibi F."/>
            <person name="Jeon C.O."/>
            <person name="Chung Y.R."/>
        </authorList>
    </citation>
    <scope>NUCLEOTIDE SEQUENCE [LARGE SCALE GENOMIC DNA]</scope>
    <source>
        <strain evidence="3 4">YC6898</strain>
    </source>
</reference>
<keyword evidence="4" id="KW-1185">Reference proteome</keyword>
<organism evidence="3 4">
    <name type="scientific">Pseudohoeflea suaedae</name>
    <dbReference type="NCBI Taxonomy" id="877384"/>
    <lineage>
        <taxon>Bacteria</taxon>
        <taxon>Pseudomonadati</taxon>
        <taxon>Pseudomonadota</taxon>
        <taxon>Alphaproteobacteria</taxon>
        <taxon>Hyphomicrobiales</taxon>
        <taxon>Rhizobiaceae</taxon>
        <taxon>Pseudohoeflea</taxon>
    </lineage>
</organism>
<accession>A0A4R5PK41</accession>
<evidence type="ECO:0000259" key="2">
    <source>
        <dbReference type="PROSITE" id="PS51186"/>
    </source>
</evidence>
<comment type="caution">
    <text evidence="3">The sequence shown here is derived from an EMBL/GenBank/DDBJ whole genome shotgun (WGS) entry which is preliminary data.</text>
</comment>
<dbReference type="Pfam" id="PF00583">
    <property type="entry name" value="Acetyltransf_1"/>
    <property type="match status" value="1"/>
</dbReference>
<protein>
    <submittedName>
        <fullName evidence="3">N-acetyltransferase</fullName>
    </submittedName>
</protein>
<dbReference type="EMBL" id="SMSI01000002">
    <property type="protein sequence ID" value="TDH36067.1"/>
    <property type="molecule type" value="Genomic_DNA"/>
</dbReference>
<dbReference type="SUPFAM" id="SSF55729">
    <property type="entry name" value="Acyl-CoA N-acyltransferases (Nat)"/>
    <property type="match status" value="1"/>
</dbReference>
<dbReference type="CDD" id="cd04301">
    <property type="entry name" value="NAT_SF"/>
    <property type="match status" value="1"/>
</dbReference>
<dbReference type="OrthoDB" id="275336at2"/>
<dbReference type="AlphaFoldDB" id="A0A4R5PK41"/>
<evidence type="ECO:0000313" key="3">
    <source>
        <dbReference type="EMBL" id="TDH36067.1"/>
    </source>
</evidence>
<dbReference type="InterPro" id="IPR016181">
    <property type="entry name" value="Acyl_CoA_acyltransferase"/>
</dbReference>
<name>A0A4R5PK41_9HYPH</name>
<dbReference type="PROSITE" id="PS51186">
    <property type="entry name" value="GNAT"/>
    <property type="match status" value="1"/>
</dbReference>
<sequence length="208" mass="23692">MTAPGRNGDRDPTRQSKPETRDVAPGTGTLKATVTWLECTEPPRRLPALPVNVHATLLRVNRIPLHFYRYLYWRIGRKWHWVYRLRMKDAELSAIVHDEKTEIRVLSIDGAPAGMFELHRTDDATMSLVYFGLMEQARGRGLGKWFLGQAMMAAWNHPITRLTVSTNTLDHPAALPLYQKMGFSPFSQSEALIRPLTNKELLGIMQAD</sequence>
<dbReference type="Proteomes" id="UP000295131">
    <property type="component" value="Unassembled WGS sequence"/>
</dbReference>
<keyword evidence="3" id="KW-0808">Transferase</keyword>
<feature type="region of interest" description="Disordered" evidence="1">
    <location>
        <begin position="1"/>
        <end position="26"/>
    </location>
</feature>
<dbReference type="Gene3D" id="3.40.630.30">
    <property type="match status" value="1"/>
</dbReference>
<feature type="compositionally biased region" description="Basic and acidic residues" evidence="1">
    <location>
        <begin position="7"/>
        <end position="22"/>
    </location>
</feature>
<feature type="domain" description="N-acetyltransferase" evidence="2">
    <location>
        <begin position="65"/>
        <end position="208"/>
    </location>
</feature>
<gene>
    <name evidence="3" type="ORF">E2A64_12270</name>
</gene>
<dbReference type="InterPro" id="IPR000182">
    <property type="entry name" value="GNAT_dom"/>
</dbReference>